<organism evidence="1 2">
    <name type="scientific">Pelosinus baikalensis</name>
    <dbReference type="NCBI Taxonomy" id="2892015"/>
    <lineage>
        <taxon>Bacteria</taxon>
        <taxon>Bacillati</taxon>
        <taxon>Bacillota</taxon>
        <taxon>Negativicutes</taxon>
        <taxon>Selenomonadales</taxon>
        <taxon>Sporomusaceae</taxon>
        <taxon>Pelosinus</taxon>
    </lineage>
</organism>
<sequence length="124" mass="13768">MYYGNYDPNGTYIGFYVKDIHGDNIPTSNIELSEAEWQEALTGNYKVIGGKHTYCDSELPAEGEIEDQKLAILDAEYQQQFAELSQALGIATLAENTNLTTSIKADYLTLKTEYDTKRGEVNGG</sequence>
<evidence type="ECO:0000313" key="2">
    <source>
        <dbReference type="Proteomes" id="UP001165492"/>
    </source>
</evidence>
<proteinExistence type="predicted"/>
<keyword evidence="2" id="KW-1185">Reference proteome</keyword>
<protein>
    <submittedName>
        <fullName evidence="1">Uncharacterized protein</fullName>
    </submittedName>
</protein>
<dbReference type="RefSeq" id="WP_229534218.1">
    <property type="nucleotide sequence ID" value="NZ_JAJHJB010000005.1"/>
</dbReference>
<comment type="caution">
    <text evidence="1">The sequence shown here is derived from an EMBL/GenBank/DDBJ whole genome shotgun (WGS) entry which is preliminary data.</text>
</comment>
<dbReference type="Proteomes" id="UP001165492">
    <property type="component" value="Unassembled WGS sequence"/>
</dbReference>
<name>A0ABS8HPE3_9FIRM</name>
<accession>A0ABS8HPE3</accession>
<reference evidence="1" key="1">
    <citation type="submission" date="2021-11" db="EMBL/GenBank/DDBJ databases">
        <title>Description of a new species Pelosinus isolated from the bottom sediments of Lake Baikal.</title>
        <authorList>
            <person name="Zakharyuk A."/>
        </authorList>
    </citation>
    <scope>NUCLEOTIDE SEQUENCE</scope>
    <source>
        <strain evidence="1">Bkl1</strain>
    </source>
</reference>
<evidence type="ECO:0000313" key="1">
    <source>
        <dbReference type="EMBL" id="MCC5464802.1"/>
    </source>
</evidence>
<gene>
    <name evidence="1" type="ORF">LMF89_05385</name>
</gene>
<dbReference type="EMBL" id="JAJHJB010000005">
    <property type="protein sequence ID" value="MCC5464802.1"/>
    <property type="molecule type" value="Genomic_DNA"/>
</dbReference>